<gene>
    <name evidence="2" type="ORF">B0J13DRAFT_653681</name>
</gene>
<evidence type="ECO:0000256" key="1">
    <source>
        <dbReference type="SAM" id="MobiDB-lite"/>
    </source>
</evidence>
<organism evidence="2 3">
    <name type="scientific">Dactylonectria estremocensis</name>
    <dbReference type="NCBI Taxonomy" id="1079267"/>
    <lineage>
        <taxon>Eukaryota</taxon>
        <taxon>Fungi</taxon>
        <taxon>Dikarya</taxon>
        <taxon>Ascomycota</taxon>
        <taxon>Pezizomycotina</taxon>
        <taxon>Sordariomycetes</taxon>
        <taxon>Hypocreomycetidae</taxon>
        <taxon>Hypocreales</taxon>
        <taxon>Nectriaceae</taxon>
        <taxon>Dactylonectria</taxon>
    </lineage>
</organism>
<sequence>MDSSFGSTLSSLGLKMYNDIFGAANSNTNAAPRESHSTVQPSISDGVPDVQPVGLALWKSHSTVQPSTPGDIPETVPIDPALEGSQSTGQSRKPGNHQQYRSSVNQIDNANAQTQAAGNWMSRPPPGSTTPTQVPPRRRGRPRGSRAPRRRDVRGGNRVQEYQPSAYQADTINTQIQGRESWMSRPPPRSTTPIQAPPRSRGKPRTSRALRRRDARERKWGQMRETQQQRPLVAVGTHSVHSRQSFNPLPPREMRPQQVHQPKLAPVQLPITPNPTQAAEITGMGEYHPHNGLDMQPCGRDS</sequence>
<feature type="compositionally biased region" description="Polar residues" evidence="1">
    <location>
        <begin position="84"/>
        <end position="117"/>
    </location>
</feature>
<evidence type="ECO:0000313" key="2">
    <source>
        <dbReference type="EMBL" id="KAH7115762.1"/>
    </source>
</evidence>
<feature type="compositionally biased region" description="Basic and acidic residues" evidence="1">
    <location>
        <begin position="212"/>
        <end position="222"/>
    </location>
</feature>
<feature type="region of interest" description="Disordered" evidence="1">
    <location>
        <begin position="24"/>
        <end position="302"/>
    </location>
</feature>
<feature type="compositionally biased region" description="Polar residues" evidence="1">
    <location>
        <begin position="160"/>
        <end position="178"/>
    </location>
</feature>
<comment type="caution">
    <text evidence="2">The sequence shown here is derived from an EMBL/GenBank/DDBJ whole genome shotgun (WGS) entry which is preliminary data.</text>
</comment>
<feature type="compositionally biased region" description="Basic residues" evidence="1">
    <location>
        <begin position="200"/>
        <end position="211"/>
    </location>
</feature>
<accession>A0A9P9DB54</accession>
<keyword evidence="3" id="KW-1185">Reference proteome</keyword>
<name>A0A9P9DB54_9HYPO</name>
<feature type="compositionally biased region" description="Basic residues" evidence="1">
    <location>
        <begin position="136"/>
        <end position="152"/>
    </location>
</feature>
<evidence type="ECO:0000313" key="3">
    <source>
        <dbReference type="Proteomes" id="UP000717696"/>
    </source>
</evidence>
<reference evidence="2" key="1">
    <citation type="journal article" date="2021" name="Nat. Commun.">
        <title>Genetic determinants of endophytism in the Arabidopsis root mycobiome.</title>
        <authorList>
            <person name="Mesny F."/>
            <person name="Miyauchi S."/>
            <person name="Thiergart T."/>
            <person name="Pickel B."/>
            <person name="Atanasova L."/>
            <person name="Karlsson M."/>
            <person name="Huettel B."/>
            <person name="Barry K.W."/>
            <person name="Haridas S."/>
            <person name="Chen C."/>
            <person name="Bauer D."/>
            <person name="Andreopoulos W."/>
            <person name="Pangilinan J."/>
            <person name="LaButti K."/>
            <person name="Riley R."/>
            <person name="Lipzen A."/>
            <person name="Clum A."/>
            <person name="Drula E."/>
            <person name="Henrissat B."/>
            <person name="Kohler A."/>
            <person name="Grigoriev I.V."/>
            <person name="Martin F.M."/>
            <person name="Hacquard S."/>
        </authorList>
    </citation>
    <scope>NUCLEOTIDE SEQUENCE</scope>
    <source>
        <strain evidence="2">MPI-CAGE-AT-0021</strain>
    </source>
</reference>
<dbReference type="AlphaFoldDB" id="A0A9P9DB54"/>
<proteinExistence type="predicted"/>
<dbReference type="OrthoDB" id="5253316at2759"/>
<dbReference type="Proteomes" id="UP000717696">
    <property type="component" value="Unassembled WGS sequence"/>
</dbReference>
<protein>
    <submittedName>
        <fullName evidence="2">Uncharacterized protein</fullName>
    </submittedName>
</protein>
<dbReference type="EMBL" id="JAGMUU010000037">
    <property type="protein sequence ID" value="KAH7115762.1"/>
    <property type="molecule type" value="Genomic_DNA"/>
</dbReference>